<evidence type="ECO:0000313" key="1">
    <source>
        <dbReference type="EMBL" id="KEF51663.1"/>
    </source>
</evidence>
<dbReference type="Proteomes" id="UP000027920">
    <property type="component" value="Unassembled WGS sequence"/>
</dbReference>
<accession>A0A072NXA5</accession>
<dbReference type="AlphaFoldDB" id="A0A072NXA5"/>
<dbReference type="RefSeq" id="XP_013254253.1">
    <property type="nucleotide sequence ID" value="XM_013398799.1"/>
</dbReference>
<proteinExistence type="predicted"/>
<comment type="caution">
    <text evidence="1">The sequence shown here is derived from an EMBL/GenBank/DDBJ whole genome shotgun (WGS) entry which is preliminary data.</text>
</comment>
<name>A0A072NXA5_9EURO</name>
<evidence type="ECO:0000313" key="2">
    <source>
        <dbReference type="Proteomes" id="UP000027920"/>
    </source>
</evidence>
<protein>
    <submittedName>
        <fullName evidence="1">Uncharacterized protein</fullName>
    </submittedName>
</protein>
<dbReference type="STRING" id="1182545.A0A072NXA5"/>
<dbReference type="OrthoDB" id="1103324at2759"/>
<sequence>MWRVTAKLLWAFEFEEIKDKPLDVNAFTSSNLMRPLPYQVTVKIRSERHHEVLRQEIKGSLEFLAQYE</sequence>
<keyword evidence="2" id="KW-1185">Reference proteome</keyword>
<reference evidence="1 2" key="1">
    <citation type="submission" date="2013-03" db="EMBL/GenBank/DDBJ databases">
        <title>The Genome Sequence of Exophiala aquamarina CBS 119918.</title>
        <authorList>
            <consortium name="The Broad Institute Genomics Platform"/>
            <person name="Cuomo C."/>
            <person name="de Hoog S."/>
            <person name="Gorbushina A."/>
            <person name="Walker B."/>
            <person name="Young S.K."/>
            <person name="Zeng Q."/>
            <person name="Gargeya S."/>
            <person name="Fitzgerald M."/>
            <person name="Haas B."/>
            <person name="Abouelleil A."/>
            <person name="Allen A.W."/>
            <person name="Alvarado L."/>
            <person name="Arachchi H.M."/>
            <person name="Berlin A.M."/>
            <person name="Chapman S.B."/>
            <person name="Gainer-Dewar J."/>
            <person name="Goldberg J."/>
            <person name="Griggs A."/>
            <person name="Gujja S."/>
            <person name="Hansen M."/>
            <person name="Howarth C."/>
            <person name="Imamovic A."/>
            <person name="Ireland A."/>
            <person name="Larimer J."/>
            <person name="McCowan C."/>
            <person name="Murphy C."/>
            <person name="Pearson M."/>
            <person name="Poon T.W."/>
            <person name="Priest M."/>
            <person name="Roberts A."/>
            <person name="Saif S."/>
            <person name="Shea T."/>
            <person name="Sisk P."/>
            <person name="Sykes S."/>
            <person name="Wortman J."/>
            <person name="Nusbaum C."/>
            <person name="Birren B."/>
        </authorList>
    </citation>
    <scope>NUCLEOTIDE SEQUENCE [LARGE SCALE GENOMIC DNA]</scope>
    <source>
        <strain evidence="1 2">CBS 119918</strain>
    </source>
</reference>
<organism evidence="1 2">
    <name type="scientific">Exophiala aquamarina CBS 119918</name>
    <dbReference type="NCBI Taxonomy" id="1182545"/>
    <lineage>
        <taxon>Eukaryota</taxon>
        <taxon>Fungi</taxon>
        <taxon>Dikarya</taxon>
        <taxon>Ascomycota</taxon>
        <taxon>Pezizomycotina</taxon>
        <taxon>Eurotiomycetes</taxon>
        <taxon>Chaetothyriomycetidae</taxon>
        <taxon>Chaetothyriales</taxon>
        <taxon>Herpotrichiellaceae</taxon>
        <taxon>Exophiala</taxon>
    </lineage>
</organism>
<gene>
    <name evidence="1" type="ORF">A1O9_12298</name>
</gene>
<dbReference type="GeneID" id="25287192"/>
<dbReference type="VEuPathDB" id="FungiDB:A1O9_12298"/>
<dbReference type="HOGENOM" id="CLU_181681_0_0_1"/>
<dbReference type="EMBL" id="AMGV01000022">
    <property type="protein sequence ID" value="KEF51663.1"/>
    <property type="molecule type" value="Genomic_DNA"/>
</dbReference>